<dbReference type="CDD" id="cd00454">
    <property type="entry name" value="TrHb1_N"/>
    <property type="match status" value="4"/>
</dbReference>
<dbReference type="InterPro" id="IPR012292">
    <property type="entry name" value="Globin/Proto"/>
</dbReference>
<keyword evidence="1" id="KW-0813">Transport</keyword>
<keyword evidence="3" id="KW-0479">Metal-binding</keyword>
<name>C5LT57_PERM5</name>
<evidence type="ECO:0000313" key="5">
    <source>
        <dbReference type="EMBL" id="EER00025.1"/>
    </source>
</evidence>
<keyword evidence="2" id="KW-0349">Heme</keyword>
<dbReference type="OrthoDB" id="431117at2759"/>
<evidence type="ECO:0000256" key="1">
    <source>
        <dbReference type="ARBA" id="ARBA00022448"/>
    </source>
</evidence>
<organism evidence="6">
    <name type="scientific">Perkinsus marinus (strain ATCC 50983 / TXsc)</name>
    <dbReference type="NCBI Taxonomy" id="423536"/>
    <lineage>
        <taxon>Eukaryota</taxon>
        <taxon>Sar</taxon>
        <taxon>Alveolata</taxon>
        <taxon>Perkinsozoa</taxon>
        <taxon>Perkinsea</taxon>
        <taxon>Perkinsida</taxon>
        <taxon>Perkinsidae</taxon>
        <taxon>Perkinsus</taxon>
    </lineage>
</organism>
<dbReference type="SUPFAM" id="SSF46458">
    <property type="entry name" value="Globin-like"/>
    <property type="match status" value="5"/>
</dbReference>
<keyword evidence="4" id="KW-0408">Iron</keyword>
<sequence>MKIYSVRVGKYLLAACAVLELDEEATKDLIEVAGRTRSDITKGCTVRYELASQKVESAGRMAGTDGLFGQLGGDKGVRAFIDDLYELIQEDSRVKLFFSGSKVDSIKAVQGEYIAQLFGSPVEYVGRPLPRIHATLQVHDYHFDAFLELCRKALLKRGLDAETTDECVVLLETERSNVVNLESRKHDVRATQEASRRKSLFDRLGGEQTIAEFVNKAYDRALEEPSLRSFLEKGKAKIRRGPNNYEVKELRPAHYGLNIADRHFDRMLSVMLRVLVTEMGVDRRLARELIKTLQTVRTDITLGCTVRMEVGRQRINSGKQHLYIGLGEADGIKKLFEAVMDLSLVDPRIKTFFRIPHIQMVRENIGKYLVGLLGGPQTYEGKGLFEVHEHLGLPSALVDEVDVSIESIRESILGMRQDENHHSHHSKDDKSLVDRLGGDLSLEALVENMYDRAKADSRVRYFLEKGPAKQKHIRMKMYQYLSGAFGGAVQYDRELLKPAHYFMNITNYHFDALCDSLMEAAKEIGVDSETLDDVFLVVNRTRSDITTGCMVRMELARGQRGQGEGLIEKLGGQEGIECFIVRLYECIERDRRINPYFEGSKLSSIKKAQSAYITMVLGGPVVYKGRDLETLHSVLAITDYHFDCFMQQVDRSLRDIGMVGDVVDEAVVRLEKIRRKVLHGHYEKTGYRQTSADHE</sequence>
<keyword evidence="6" id="KW-1185">Reference proteome</keyword>
<dbReference type="GO" id="GO:0046872">
    <property type="term" value="F:metal ion binding"/>
    <property type="evidence" value="ECO:0007669"/>
    <property type="project" value="UniProtKB-KW"/>
</dbReference>
<evidence type="ECO:0000256" key="3">
    <source>
        <dbReference type="ARBA" id="ARBA00022723"/>
    </source>
</evidence>
<evidence type="ECO:0000256" key="4">
    <source>
        <dbReference type="ARBA" id="ARBA00023004"/>
    </source>
</evidence>
<evidence type="ECO:0000256" key="2">
    <source>
        <dbReference type="ARBA" id="ARBA00022617"/>
    </source>
</evidence>
<dbReference type="Gene3D" id="1.10.490.10">
    <property type="entry name" value="Globins"/>
    <property type="match status" value="5"/>
</dbReference>
<dbReference type="InterPro" id="IPR009050">
    <property type="entry name" value="Globin-like_sf"/>
</dbReference>
<dbReference type="InterPro" id="IPR001486">
    <property type="entry name" value="Hemoglobin_trunc"/>
</dbReference>
<dbReference type="OMA" id="CTIESVV"/>
<proteinExistence type="predicted"/>
<gene>
    <name evidence="5" type="ORF">Pmar_PMAR024501</name>
</gene>
<dbReference type="AlphaFoldDB" id="C5LT57"/>
<accession>C5LT57</accession>
<dbReference type="GO" id="GO:0019825">
    <property type="term" value="F:oxygen binding"/>
    <property type="evidence" value="ECO:0007669"/>
    <property type="project" value="InterPro"/>
</dbReference>
<protein>
    <submittedName>
        <fullName evidence="5">Uncharacterized protein</fullName>
    </submittedName>
</protein>
<dbReference type="InParanoid" id="C5LT57"/>
<evidence type="ECO:0000313" key="6">
    <source>
        <dbReference type="Proteomes" id="UP000007800"/>
    </source>
</evidence>
<dbReference type="GeneID" id="9049720"/>
<dbReference type="GO" id="GO:0020037">
    <property type="term" value="F:heme binding"/>
    <property type="evidence" value="ECO:0007669"/>
    <property type="project" value="InterPro"/>
</dbReference>
<dbReference type="Pfam" id="PF01152">
    <property type="entry name" value="Bac_globin"/>
    <property type="match status" value="4"/>
</dbReference>
<reference evidence="5 6" key="1">
    <citation type="submission" date="2008-07" db="EMBL/GenBank/DDBJ databases">
        <authorList>
            <person name="El-Sayed N."/>
            <person name="Caler E."/>
            <person name="Inman J."/>
            <person name="Amedeo P."/>
            <person name="Hass B."/>
            <person name="Wortman J."/>
        </authorList>
    </citation>
    <scope>NUCLEOTIDE SEQUENCE [LARGE SCALE GENOMIC DNA]</scope>
    <source>
        <strain evidence="6">ATCC 50983 / TXsc</strain>
    </source>
</reference>
<dbReference type="EMBL" id="GG685288">
    <property type="protein sequence ID" value="EER00025.1"/>
    <property type="molecule type" value="Genomic_DNA"/>
</dbReference>
<dbReference type="RefSeq" id="XP_002767307.1">
    <property type="nucleotide sequence ID" value="XM_002767261.1"/>
</dbReference>
<dbReference type="Proteomes" id="UP000007800">
    <property type="component" value="Unassembled WGS sequence"/>
</dbReference>